<dbReference type="EMBL" id="GL945475">
    <property type="protein sequence ID" value="EGO03253.1"/>
    <property type="molecule type" value="Genomic_DNA"/>
</dbReference>
<gene>
    <name evidence="1" type="ORF">SERLA73DRAFT_174713</name>
</gene>
<reference evidence="2" key="1">
    <citation type="journal article" date="2011" name="Science">
        <title>The plant cell wall-decomposing machinery underlies the functional diversity of forest fungi.</title>
        <authorList>
            <person name="Eastwood D.C."/>
            <person name="Floudas D."/>
            <person name="Binder M."/>
            <person name="Majcherczyk A."/>
            <person name="Schneider P."/>
            <person name="Aerts A."/>
            <person name="Asiegbu F.O."/>
            <person name="Baker S.E."/>
            <person name="Barry K."/>
            <person name="Bendiksby M."/>
            <person name="Blumentritt M."/>
            <person name="Coutinho P.M."/>
            <person name="Cullen D."/>
            <person name="de Vries R.P."/>
            <person name="Gathman A."/>
            <person name="Goodell B."/>
            <person name="Henrissat B."/>
            <person name="Ihrmark K."/>
            <person name="Kauserud H."/>
            <person name="Kohler A."/>
            <person name="LaButti K."/>
            <person name="Lapidus A."/>
            <person name="Lavin J.L."/>
            <person name="Lee Y.-H."/>
            <person name="Lindquist E."/>
            <person name="Lilly W."/>
            <person name="Lucas S."/>
            <person name="Morin E."/>
            <person name="Murat C."/>
            <person name="Oguiza J.A."/>
            <person name="Park J."/>
            <person name="Pisabarro A.G."/>
            <person name="Riley R."/>
            <person name="Rosling A."/>
            <person name="Salamov A."/>
            <person name="Schmidt O."/>
            <person name="Schmutz J."/>
            <person name="Skrede I."/>
            <person name="Stenlid J."/>
            <person name="Wiebenga A."/>
            <person name="Xie X."/>
            <person name="Kuees U."/>
            <person name="Hibbett D.S."/>
            <person name="Hoffmeister D."/>
            <person name="Hoegberg N."/>
            <person name="Martin F."/>
            <person name="Grigoriev I.V."/>
            <person name="Watkinson S.C."/>
        </authorList>
    </citation>
    <scope>NUCLEOTIDE SEQUENCE [LARGE SCALE GENOMIC DNA]</scope>
    <source>
        <strain evidence="2">strain S7.3</strain>
    </source>
</reference>
<dbReference type="InParanoid" id="F8PK13"/>
<protein>
    <submittedName>
        <fullName evidence="1">Uncharacterized protein</fullName>
    </submittedName>
</protein>
<accession>F8PK13</accession>
<sequence length="95" mass="10662">MARADRDILGWTLNSKCVALRSKCKKSLLSIERSSPVISWIDTPLSKILVVYLFSLSQSGPLQPTTDYVGMVTIFVFYEFYVKSIVINWGPNGCP</sequence>
<organism evidence="2">
    <name type="scientific">Serpula lacrymans var. lacrymans (strain S7.3)</name>
    <name type="common">Dry rot fungus</name>
    <dbReference type="NCBI Taxonomy" id="936435"/>
    <lineage>
        <taxon>Eukaryota</taxon>
        <taxon>Fungi</taxon>
        <taxon>Dikarya</taxon>
        <taxon>Basidiomycota</taxon>
        <taxon>Agaricomycotina</taxon>
        <taxon>Agaricomycetes</taxon>
        <taxon>Agaricomycetidae</taxon>
        <taxon>Boletales</taxon>
        <taxon>Coniophorineae</taxon>
        <taxon>Serpulaceae</taxon>
        <taxon>Serpula</taxon>
    </lineage>
</organism>
<evidence type="ECO:0000313" key="2">
    <source>
        <dbReference type="Proteomes" id="UP000008063"/>
    </source>
</evidence>
<feature type="non-terminal residue" evidence="1">
    <location>
        <position position="95"/>
    </location>
</feature>
<dbReference type="Proteomes" id="UP000008063">
    <property type="component" value="Unassembled WGS sequence"/>
</dbReference>
<dbReference type="AlphaFoldDB" id="F8PK13"/>
<proteinExistence type="predicted"/>
<evidence type="ECO:0000313" key="1">
    <source>
        <dbReference type="EMBL" id="EGO03253.1"/>
    </source>
</evidence>
<name>F8PK13_SERL3</name>
<keyword evidence="2" id="KW-1185">Reference proteome</keyword>
<dbReference type="HOGENOM" id="CLU_2378547_0_0_1"/>